<sequence>MSTSYPPSSPIGQGFAPVETLNANDSYANLGRQNIVQEVPPKTFMQSYLQGHPPILHSAPWSSEEALLIAQIRSSKKSADSGDAPIFRLLNNISQRVFESLDNPEWALKFCSADKRMVQNPFTGLVYTPDIAALWERSTVFPQIDYTQNNLIPQTWCIIAAVGEVKTTRHGKNQLGTYLRNLLQLHPELNAVFGFTAKKDGYALFYHDADVIHQGCFTWEQPDPLYAFVKTLYTRPFQDTSMQLVAPQSQDLAWATKVGTQVYISETPRSLAGPGQRRYTTMAIDIATSSRVFIKDVWRDPRQLFFEALLFEQAHEGEPLPGLMLVDSHGYVLDETQRRITTAAHQLTPNQGRYKMRMVTKDIGRPLETVQSLRQFLCVMYDACVVQRNLYRKCHILHRDISDGNIMLAPVTDQYRTRCKNGYAEVKFVNQVLQVDGETTDPAPTCLVIDLGNGADLKVTRDKDQLRQRTGTPKFIARSVSSGMFLTEEDYPTTGVCLPLPHEIGDYLHRMHTTEYQHEVPSSPNPAAQPDRPDQTFAHRLFHDAESTFWVIAWTLVRSAGRGYQGEQNQDMNFRRFYHIMSRHFPVPGDEDTRAFSKGPSYWDSLLHPDLKSLGPMLHQMFIYVRPEWAYRPTLNPEHVHEALMRLLLAEIIKLDHADIPLVIGVRSIPPPPAGMSALPTSLYSISGSVSLSPVNRTSSRRNSRAVGLGVTNTVPSVLPNNSRSNEPVSQLGHDSPQLASGPNAMIAHNASAPTSQVNADSTRETGDTVAHATREQLMALARSLGWQPGVGQLQDPRQSQLTHGS</sequence>
<dbReference type="AlphaFoldDB" id="A0A074SWM6"/>
<accession>A0A074SWM6</accession>
<evidence type="ECO:0000313" key="3">
    <source>
        <dbReference type="EMBL" id="KEP54252.1"/>
    </source>
</evidence>
<dbReference type="InterPro" id="IPR040976">
    <property type="entry name" value="Pkinase_fungal"/>
</dbReference>
<dbReference type="Pfam" id="PF17667">
    <property type="entry name" value="Pkinase_fungal"/>
    <property type="match status" value="1"/>
</dbReference>
<proteinExistence type="predicted"/>
<evidence type="ECO:0000259" key="2">
    <source>
        <dbReference type="Pfam" id="PF17667"/>
    </source>
</evidence>
<name>A0A074SWM6_9AGAM</name>
<protein>
    <recommendedName>
        <fullName evidence="2">Fungal-type protein kinase domain-containing protein</fullName>
    </recommendedName>
</protein>
<evidence type="ECO:0000313" key="4">
    <source>
        <dbReference type="Proteomes" id="UP000027456"/>
    </source>
</evidence>
<feature type="region of interest" description="Disordered" evidence="1">
    <location>
        <begin position="694"/>
        <end position="744"/>
    </location>
</feature>
<reference evidence="3 4" key="1">
    <citation type="submission" date="2013-12" db="EMBL/GenBank/DDBJ databases">
        <authorList>
            <person name="Cubeta M."/>
            <person name="Pakala S."/>
            <person name="Fedorova N."/>
            <person name="Thomas E."/>
            <person name="Dean R."/>
            <person name="Jabaji S."/>
            <person name="Neate S."/>
            <person name="Toda T."/>
            <person name="Tavantzis S."/>
            <person name="Vilgalys R."/>
            <person name="Bharathan N."/>
            <person name="Pakala S."/>
            <person name="Losada L.S."/>
            <person name="Zafar N."/>
            <person name="Nierman W."/>
        </authorList>
    </citation>
    <scope>NUCLEOTIDE SEQUENCE [LARGE SCALE GENOMIC DNA]</scope>
    <source>
        <strain evidence="3 4">123E</strain>
    </source>
</reference>
<dbReference type="Proteomes" id="UP000027456">
    <property type="component" value="Unassembled WGS sequence"/>
</dbReference>
<dbReference type="PANTHER" id="PTHR38248">
    <property type="entry name" value="FUNK1 6"/>
    <property type="match status" value="1"/>
</dbReference>
<feature type="region of interest" description="Disordered" evidence="1">
    <location>
        <begin position="787"/>
        <end position="806"/>
    </location>
</feature>
<dbReference type="PANTHER" id="PTHR38248:SF2">
    <property type="entry name" value="FUNK1 11"/>
    <property type="match status" value="1"/>
</dbReference>
<dbReference type="SUPFAM" id="SSF56112">
    <property type="entry name" value="Protein kinase-like (PK-like)"/>
    <property type="match status" value="1"/>
</dbReference>
<dbReference type="EMBL" id="AZST01000033">
    <property type="protein sequence ID" value="KEP54252.1"/>
    <property type="molecule type" value="Genomic_DNA"/>
</dbReference>
<keyword evidence="4" id="KW-1185">Reference proteome</keyword>
<dbReference type="InterPro" id="IPR011009">
    <property type="entry name" value="Kinase-like_dom_sf"/>
</dbReference>
<feature type="domain" description="Fungal-type protein kinase" evidence="2">
    <location>
        <begin position="351"/>
        <end position="555"/>
    </location>
</feature>
<comment type="caution">
    <text evidence="3">The sequence shown here is derived from an EMBL/GenBank/DDBJ whole genome shotgun (WGS) entry which is preliminary data.</text>
</comment>
<feature type="compositionally biased region" description="Polar residues" evidence="1">
    <location>
        <begin position="711"/>
        <end position="729"/>
    </location>
</feature>
<organism evidence="3 4">
    <name type="scientific">Rhizoctonia solani 123E</name>
    <dbReference type="NCBI Taxonomy" id="1423351"/>
    <lineage>
        <taxon>Eukaryota</taxon>
        <taxon>Fungi</taxon>
        <taxon>Dikarya</taxon>
        <taxon>Basidiomycota</taxon>
        <taxon>Agaricomycotina</taxon>
        <taxon>Agaricomycetes</taxon>
        <taxon>Cantharellales</taxon>
        <taxon>Ceratobasidiaceae</taxon>
        <taxon>Rhizoctonia</taxon>
    </lineage>
</organism>
<gene>
    <name evidence="3" type="ORF">V565_019680</name>
</gene>
<dbReference type="HOGENOM" id="CLU_011153_0_0_1"/>
<dbReference type="OrthoDB" id="5569250at2759"/>
<evidence type="ECO:0000256" key="1">
    <source>
        <dbReference type="SAM" id="MobiDB-lite"/>
    </source>
</evidence>
<feature type="compositionally biased region" description="Polar residues" evidence="1">
    <location>
        <begin position="796"/>
        <end position="806"/>
    </location>
</feature>